<protein>
    <submittedName>
        <fullName evidence="2">Unannotated protein</fullName>
    </submittedName>
</protein>
<dbReference type="AlphaFoldDB" id="A0A6J6DRZ9"/>
<keyword evidence="1" id="KW-1133">Transmembrane helix</keyword>
<keyword evidence="1" id="KW-0472">Membrane</keyword>
<feature type="transmembrane region" description="Helical" evidence="1">
    <location>
        <begin position="7"/>
        <end position="29"/>
    </location>
</feature>
<proteinExistence type="predicted"/>
<organism evidence="2">
    <name type="scientific">freshwater metagenome</name>
    <dbReference type="NCBI Taxonomy" id="449393"/>
    <lineage>
        <taxon>unclassified sequences</taxon>
        <taxon>metagenomes</taxon>
        <taxon>ecological metagenomes</taxon>
    </lineage>
</organism>
<gene>
    <name evidence="2" type="ORF">UFOPK1722_00124</name>
</gene>
<evidence type="ECO:0000313" key="2">
    <source>
        <dbReference type="EMBL" id="CAB4566707.1"/>
    </source>
</evidence>
<keyword evidence="1" id="KW-0812">Transmembrane</keyword>
<sequence>MSASVRFVRIACAVTFVSCIAGLIVTSIAGNNEGWVLTIGMCGAAAAVILIVVSLVTANRRLPEFVEADAEAIEARIARLTAAGADENELRELVKASVKLGRGQ</sequence>
<feature type="transmembrane region" description="Helical" evidence="1">
    <location>
        <begin position="35"/>
        <end position="56"/>
    </location>
</feature>
<name>A0A6J6DRZ9_9ZZZZ</name>
<evidence type="ECO:0000256" key="1">
    <source>
        <dbReference type="SAM" id="Phobius"/>
    </source>
</evidence>
<reference evidence="2" key="1">
    <citation type="submission" date="2020-05" db="EMBL/GenBank/DDBJ databases">
        <authorList>
            <person name="Chiriac C."/>
            <person name="Salcher M."/>
            <person name="Ghai R."/>
            <person name="Kavagutti S V."/>
        </authorList>
    </citation>
    <scope>NUCLEOTIDE SEQUENCE</scope>
</reference>
<dbReference type="EMBL" id="CAEZTS010000006">
    <property type="protein sequence ID" value="CAB4566707.1"/>
    <property type="molecule type" value="Genomic_DNA"/>
</dbReference>
<accession>A0A6J6DRZ9</accession>